<keyword evidence="2" id="KW-0378">Hydrolase</keyword>
<reference evidence="5" key="2">
    <citation type="submission" date="2021-02" db="EMBL/GenBank/DDBJ databases">
        <authorList>
            <person name="Kimball J.A."/>
            <person name="Haas M.W."/>
            <person name="Macchietto M."/>
            <person name="Kono T."/>
            <person name="Duquette J."/>
            <person name="Shao M."/>
        </authorList>
    </citation>
    <scope>NUCLEOTIDE SEQUENCE</scope>
    <source>
        <tissue evidence="5">Fresh leaf tissue</tissue>
    </source>
</reference>
<name>A0A8J5WYS8_ZIZPA</name>
<evidence type="ECO:0000313" key="5">
    <source>
        <dbReference type="EMBL" id="KAG8096003.1"/>
    </source>
</evidence>
<organism evidence="5 6">
    <name type="scientific">Zizania palustris</name>
    <name type="common">Northern wild rice</name>
    <dbReference type="NCBI Taxonomy" id="103762"/>
    <lineage>
        <taxon>Eukaryota</taxon>
        <taxon>Viridiplantae</taxon>
        <taxon>Streptophyta</taxon>
        <taxon>Embryophyta</taxon>
        <taxon>Tracheophyta</taxon>
        <taxon>Spermatophyta</taxon>
        <taxon>Magnoliopsida</taxon>
        <taxon>Liliopsida</taxon>
        <taxon>Poales</taxon>
        <taxon>Poaceae</taxon>
        <taxon>BOP clade</taxon>
        <taxon>Oryzoideae</taxon>
        <taxon>Oryzeae</taxon>
        <taxon>Zizaniinae</taxon>
        <taxon>Zizania</taxon>
    </lineage>
</organism>
<feature type="compositionally biased region" description="Basic and acidic residues" evidence="3">
    <location>
        <begin position="456"/>
        <end position="477"/>
    </location>
</feature>
<feature type="region of interest" description="Disordered" evidence="3">
    <location>
        <begin position="902"/>
        <end position="960"/>
    </location>
</feature>
<keyword evidence="6" id="KW-1185">Reference proteome</keyword>
<comment type="caution">
    <text evidence="5">The sequence shown here is derived from an EMBL/GenBank/DDBJ whole genome shotgun (WGS) entry which is preliminary data.</text>
</comment>
<evidence type="ECO:0000256" key="1">
    <source>
        <dbReference type="ARBA" id="ARBA00022786"/>
    </source>
</evidence>
<feature type="region of interest" description="Disordered" evidence="3">
    <location>
        <begin position="267"/>
        <end position="316"/>
    </location>
</feature>
<feature type="domain" description="C2H2-type" evidence="4">
    <location>
        <begin position="385"/>
        <end position="406"/>
    </location>
</feature>
<dbReference type="InterPro" id="IPR052398">
    <property type="entry name" value="Ubiquitin_hydrolase_53/54"/>
</dbReference>
<evidence type="ECO:0000313" key="6">
    <source>
        <dbReference type="Proteomes" id="UP000729402"/>
    </source>
</evidence>
<feature type="region of interest" description="Disordered" evidence="3">
    <location>
        <begin position="1113"/>
        <end position="1142"/>
    </location>
</feature>
<dbReference type="Pfam" id="PF04781">
    <property type="entry name" value="DUF627"/>
    <property type="match status" value="1"/>
</dbReference>
<dbReference type="Pfam" id="PF04780">
    <property type="entry name" value="DUF629"/>
    <property type="match status" value="1"/>
</dbReference>
<feature type="region of interest" description="Disordered" evidence="3">
    <location>
        <begin position="453"/>
        <end position="491"/>
    </location>
</feature>
<dbReference type="EMBL" id="JAAALK010000079">
    <property type="protein sequence ID" value="KAG8096003.1"/>
    <property type="molecule type" value="Genomic_DNA"/>
</dbReference>
<feature type="region of interest" description="Disordered" evidence="3">
    <location>
        <begin position="226"/>
        <end position="250"/>
    </location>
</feature>
<dbReference type="PROSITE" id="PS00028">
    <property type="entry name" value="ZINC_FINGER_C2H2_1"/>
    <property type="match status" value="1"/>
</dbReference>
<sequence>MGRKKKAGAPNPTPPPPAAGGASGGQADAAAAAVAAGGAEGSAVRAVCEKALAALQRGNHAKALRLMKEAVSKHGEGSPLLLRAHGTVFARAAAVLDEPVARARHQRAALEAARRAVELAPDSIELAHFHATLLFEISNDSTTYEAATNECTRGMSIQNPTDPAVHSLRLPAPDADQVRSELNTLAQRSNMASISLWVKNMGYSPEDKIRIISPRRLAEDSTEVRILPTTPAPRRPNEIKKANKTPEERRKEIEVRIAAMKLLEQQKHNATTASSSLQSQSQGDEPPSSSSQSSVSGHRADRRKGGSRKATASSVSGRIDRAHEFWGMVPMDQRLAFLSTSISELKTHYAAVMHKEKGAAIVASDVVDEAIGFATRSGKWEFWACGRCGERFADVELHQRHALREHVGVLSPRLEAMVPQVIDADWAAMLVSSNWRPVDATAALKTLEEELADNVGPDRDKDSMSSDIWSSKDKSDTSESSTSPHNEECDSFGVVMKEGERKWPLSDDDERTKILERIRSSFKILVKHKNLSVSHLNRVLHFAVEELRAMPSASLLLNHSLDESPLCICFLDVSSLRKVLKFLQDLMQSCGLNNRSSDKDDELGDRDSFPKIHYDLEKVTLDSDSSVLTIDGQEFDVRSDHENVVADPFISWLYTGSSVEEQLLDWNRMLEVRSNQCMGILHELEKEFSALQNWCEQKHEQLTNEEGLLAVESLLFEEQRRRDDLDHYPFQGYEELLKKRHEELLEQNAEELFNGCRSELDAISTILKEVNKTHFGYDETFSGMTSRLCDFDGTEEDEWRLPGFVHPNDSVVQLVVSRLKEQVTMELNKTDARIMRILAVMQQLELKLGPASALDYRTILLPLLKSSMRSHLEELVDKDAKERSDAAREAFLAELALDDKRNAIKGGATKQSHEKPKDKRKMKESRKSKDLKDLSWSDQYPVHPDSIDEEISEQSLSTSDDYLNDQEEEIRHRVQLEAEERKLEETLEYQRRIEEDAKKKHLAEQYRSTSASSDIGSTCLPSDVNLKKDQDNHHCTQNNFPHTYIEGINFGDICFSEFPLPEEHSSVKLCNTDHLQKTENNPREVHNGFGSPGAFLLTSSDMMDLTKPSLKVNGVGKNSQHANLPIIPGTQKPKSTSQPHKKCIQGVPGAFHDDDDDKPSIQQFGSPAARWSSSGKGAVIANNRYQETKQNQLPVLSSDYSQFVHGACSSGIENSNCEKVDSNSSAIPSTNLCIEDDYDKRFQEDLMKAVHQSLGTHILFFTTAVLLSSQHAHIVDLEQWVFHFLAL</sequence>
<dbReference type="PANTHER" id="PTHR22975">
    <property type="entry name" value="UBIQUITIN SPECIFIC PROTEINASE"/>
    <property type="match status" value="1"/>
</dbReference>
<protein>
    <recommendedName>
        <fullName evidence="4">C2H2-type domain-containing protein</fullName>
    </recommendedName>
</protein>
<feature type="compositionally biased region" description="Low complexity" evidence="3">
    <location>
        <begin position="274"/>
        <end position="296"/>
    </location>
</feature>
<keyword evidence="1" id="KW-0833">Ubl conjugation pathway</keyword>
<dbReference type="OrthoDB" id="205782at2759"/>
<dbReference type="PANTHER" id="PTHR22975:SF9">
    <property type="entry name" value="ECHINUS SPLICE FORM 3"/>
    <property type="match status" value="1"/>
</dbReference>
<accession>A0A8J5WYS8</accession>
<dbReference type="GO" id="GO:0016787">
    <property type="term" value="F:hydrolase activity"/>
    <property type="evidence" value="ECO:0007669"/>
    <property type="project" value="UniProtKB-KW"/>
</dbReference>
<evidence type="ECO:0000256" key="3">
    <source>
        <dbReference type="SAM" id="MobiDB-lite"/>
    </source>
</evidence>
<dbReference type="InterPro" id="IPR006866">
    <property type="entry name" value="DUF627_N"/>
</dbReference>
<feature type="compositionally biased region" description="Basic and acidic residues" evidence="3">
    <location>
        <begin position="235"/>
        <end position="250"/>
    </location>
</feature>
<dbReference type="InterPro" id="IPR006865">
    <property type="entry name" value="DUF629"/>
</dbReference>
<proteinExistence type="predicted"/>
<evidence type="ECO:0000256" key="2">
    <source>
        <dbReference type="ARBA" id="ARBA00022801"/>
    </source>
</evidence>
<feature type="region of interest" description="Disordered" evidence="3">
    <location>
        <begin position="1"/>
        <end position="27"/>
    </location>
</feature>
<reference evidence="5" key="1">
    <citation type="journal article" date="2021" name="bioRxiv">
        <title>Whole Genome Assembly and Annotation of Northern Wild Rice, Zizania palustris L., Supports a Whole Genome Duplication in the Zizania Genus.</title>
        <authorList>
            <person name="Haas M."/>
            <person name="Kono T."/>
            <person name="Macchietto M."/>
            <person name="Millas R."/>
            <person name="McGilp L."/>
            <person name="Shao M."/>
            <person name="Duquette J."/>
            <person name="Hirsch C.N."/>
            <person name="Kimball J."/>
        </authorList>
    </citation>
    <scope>NUCLEOTIDE SEQUENCE</scope>
    <source>
        <tissue evidence="5">Fresh leaf tissue</tissue>
    </source>
</reference>
<gene>
    <name evidence="5" type="ORF">GUJ93_ZPchr0013g35327</name>
</gene>
<dbReference type="InterPro" id="IPR013087">
    <property type="entry name" value="Znf_C2H2_type"/>
</dbReference>
<feature type="compositionally biased region" description="Basic and acidic residues" evidence="3">
    <location>
        <begin position="925"/>
        <end position="935"/>
    </location>
</feature>
<evidence type="ECO:0000259" key="4">
    <source>
        <dbReference type="PROSITE" id="PS00028"/>
    </source>
</evidence>
<dbReference type="Proteomes" id="UP000729402">
    <property type="component" value="Unassembled WGS sequence"/>
</dbReference>